<feature type="region of interest" description="Disordered" evidence="1">
    <location>
        <begin position="1"/>
        <end position="38"/>
    </location>
</feature>
<accession>A0A821UH56</accession>
<evidence type="ECO:0000313" key="3">
    <source>
        <dbReference type="Proteomes" id="UP000663848"/>
    </source>
</evidence>
<feature type="non-terminal residue" evidence="2">
    <location>
        <position position="1"/>
    </location>
</feature>
<sequence length="337" mass="37483">TSPMTTPTNIEQNDDDDGWADFESNTIPVSESQTQLSNDVPIVEVTETKVEDAAANDEDDDFGEFSEVQVAPKPQISSISHNTLSTEQIDSLISTCFPVESSISSTNDDSVIYTELPSFTSYKNPTKRISCLEASLALWDALSTITNDPIGIKYQWRKSHTERLFHQSLGVSERLRTKAVPLTPEILQPEKVKPIASTNSTPENIDNENKLSSENVRPRFDWKRSGLENPLAVFDANKTLDLDFYVPTTKSSNEDEHITSLSSLPRNDTPIIQSTQQQSHSIPIKTSDLFPGSTTTLTDDAKRIIDNLPNLSFMSAKALMFPIRFNSNTNDESATLY</sequence>
<dbReference type="AlphaFoldDB" id="A0A821UH56"/>
<dbReference type="GO" id="GO:0030121">
    <property type="term" value="C:AP-1 adaptor complex"/>
    <property type="evidence" value="ECO:0007669"/>
    <property type="project" value="TreeGrafter"/>
</dbReference>
<dbReference type="PANTHER" id="PTHR16156">
    <property type="entry name" value="AFTIPHILIN A-RELATED"/>
    <property type="match status" value="1"/>
</dbReference>
<evidence type="ECO:0000313" key="2">
    <source>
        <dbReference type="EMBL" id="CAF4889924.1"/>
    </source>
</evidence>
<dbReference type="EMBL" id="CAJOBR010009212">
    <property type="protein sequence ID" value="CAF4889924.1"/>
    <property type="molecule type" value="Genomic_DNA"/>
</dbReference>
<feature type="compositionally biased region" description="Polar residues" evidence="1">
    <location>
        <begin position="1"/>
        <end position="11"/>
    </location>
</feature>
<dbReference type="GO" id="GO:0032588">
    <property type="term" value="C:trans-Golgi network membrane"/>
    <property type="evidence" value="ECO:0007669"/>
    <property type="project" value="InterPro"/>
</dbReference>
<dbReference type="Proteomes" id="UP000663848">
    <property type="component" value="Unassembled WGS sequence"/>
</dbReference>
<proteinExistence type="predicted"/>
<dbReference type="InterPro" id="IPR046359">
    <property type="entry name" value="Aftin-like"/>
</dbReference>
<dbReference type="PANTHER" id="PTHR16156:SF10">
    <property type="entry name" value="AFTIPHILIN-RELATED"/>
    <property type="match status" value="1"/>
</dbReference>
<protein>
    <recommendedName>
        <fullName evidence="4">Aftiphilin</fullName>
    </recommendedName>
</protein>
<evidence type="ECO:0000256" key="1">
    <source>
        <dbReference type="SAM" id="MobiDB-lite"/>
    </source>
</evidence>
<comment type="caution">
    <text evidence="2">The sequence shown here is derived from an EMBL/GenBank/DDBJ whole genome shotgun (WGS) entry which is preliminary data.</text>
</comment>
<evidence type="ECO:0008006" key="4">
    <source>
        <dbReference type="Google" id="ProtNLM"/>
    </source>
</evidence>
<reference evidence="2" key="1">
    <citation type="submission" date="2021-02" db="EMBL/GenBank/DDBJ databases">
        <authorList>
            <person name="Nowell W R."/>
        </authorList>
    </citation>
    <scope>NUCLEOTIDE SEQUENCE</scope>
</reference>
<gene>
    <name evidence="2" type="ORF">QYT958_LOCUS30010</name>
</gene>
<feature type="compositionally biased region" description="Polar residues" evidence="1">
    <location>
        <begin position="23"/>
        <end position="38"/>
    </location>
</feature>
<name>A0A821UH56_9BILA</name>
<organism evidence="2 3">
    <name type="scientific">Rotaria socialis</name>
    <dbReference type="NCBI Taxonomy" id="392032"/>
    <lineage>
        <taxon>Eukaryota</taxon>
        <taxon>Metazoa</taxon>
        <taxon>Spiralia</taxon>
        <taxon>Gnathifera</taxon>
        <taxon>Rotifera</taxon>
        <taxon>Eurotatoria</taxon>
        <taxon>Bdelloidea</taxon>
        <taxon>Philodinida</taxon>
        <taxon>Philodinidae</taxon>
        <taxon>Rotaria</taxon>
    </lineage>
</organism>
<dbReference type="GO" id="GO:0030276">
    <property type="term" value="F:clathrin binding"/>
    <property type="evidence" value="ECO:0007669"/>
    <property type="project" value="InterPro"/>
</dbReference>